<accession>A0A5C4S068</accession>
<name>A0A5C4S068_CHLTI</name>
<sequence length="55" mass="5669">MLAKLNKHVDLKSQKGVTIIEYALLGALIAAALVASLTTLKTDIAGLFTTIGGSL</sequence>
<dbReference type="InterPro" id="IPR007047">
    <property type="entry name" value="Flp_Fap"/>
</dbReference>
<dbReference type="EMBL" id="VDCH01000041">
    <property type="protein sequence ID" value="TNJ36417.1"/>
    <property type="molecule type" value="Genomic_DNA"/>
</dbReference>
<protein>
    <submittedName>
        <fullName evidence="2">Flp family type IVb pilin</fullName>
    </submittedName>
</protein>
<keyword evidence="1" id="KW-0812">Transmembrane</keyword>
<gene>
    <name evidence="2" type="ORF">FGF66_11930</name>
</gene>
<dbReference type="AlphaFoldDB" id="A0A5C4S068"/>
<keyword evidence="3" id="KW-1185">Reference proteome</keyword>
<evidence type="ECO:0000313" key="3">
    <source>
        <dbReference type="Proteomes" id="UP000308271"/>
    </source>
</evidence>
<feature type="transmembrane region" description="Helical" evidence="1">
    <location>
        <begin position="20"/>
        <end position="40"/>
    </location>
</feature>
<reference evidence="2 3" key="1">
    <citation type="submission" date="2019-05" db="EMBL/GenBank/DDBJ databases">
        <title>Draft Whole-Genome sequence of the green sulfur bacterium Chlorobaculum thiosulfatiphilum DSM 249.</title>
        <authorList>
            <person name="Meyer T.E."/>
            <person name="Kyndt J.A."/>
        </authorList>
    </citation>
    <scope>NUCLEOTIDE SEQUENCE [LARGE SCALE GENOMIC DNA]</scope>
    <source>
        <strain evidence="2 3">DSM 249</strain>
    </source>
</reference>
<evidence type="ECO:0000256" key="1">
    <source>
        <dbReference type="SAM" id="Phobius"/>
    </source>
</evidence>
<dbReference type="Pfam" id="PF04964">
    <property type="entry name" value="Flp_Fap"/>
    <property type="match status" value="1"/>
</dbReference>
<proteinExistence type="predicted"/>
<comment type="caution">
    <text evidence="2">The sequence shown here is derived from an EMBL/GenBank/DDBJ whole genome shotgun (WGS) entry which is preliminary data.</text>
</comment>
<organism evidence="2 3">
    <name type="scientific">Chlorobaculum thiosulfatiphilum</name>
    <name type="common">Chlorobium limicola f.sp. thiosulfatophilum</name>
    <dbReference type="NCBI Taxonomy" id="115852"/>
    <lineage>
        <taxon>Bacteria</taxon>
        <taxon>Pseudomonadati</taxon>
        <taxon>Chlorobiota</taxon>
        <taxon>Chlorobiia</taxon>
        <taxon>Chlorobiales</taxon>
        <taxon>Chlorobiaceae</taxon>
        <taxon>Chlorobaculum</taxon>
    </lineage>
</organism>
<evidence type="ECO:0000313" key="2">
    <source>
        <dbReference type="EMBL" id="TNJ36417.1"/>
    </source>
</evidence>
<keyword evidence="1" id="KW-0472">Membrane</keyword>
<dbReference type="Proteomes" id="UP000308271">
    <property type="component" value="Unassembled WGS sequence"/>
</dbReference>
<keyword evidence="1" id="KW-1133">Transmembrane helix</keyword>